<reference evidence="1 2" key="1">
    <citation type="journal article" date="2014" name="Genome Announc.">
        <title>Draft genome sequences of eight enterohepatic helicobacter species isolated from both laboratory and wild rodents.</title>
        <authorList>
            <person name="Sheh A."/>
            <person name="Shen Z."/>
            <person name="Fox J.G."/>
        </authorList>
    </citation>
    <scope>NUCLEOTIDE SEQUENCE [LARGE SCALE GENOMIC DNA]</scope>
    <source>
        <strain evidence="1 2">MIT-03-7007</strain>
    </source>
</reference>
<protein>
    <submittedName>
        <fullName evidence="1">DUF5131 family protein</fullName>
    </submittedName>
</protein>
<evidence type="ECO:0000313" key="2">
    <source>
        <dbReference type="Proteomes" id="UP000029920"/>
    </source>
</evidence>
<sequence>MRKIEWTDKTWNVITGCTEISAACDNCYAKAMTKCLQGMARKEAHKPIICKFCHEEMSQRCDSKYHLNMYQCLCRENNAIFKTLPKYYLGWDKVVFHKQSLNDILDKKKYPSGSKIFVNSMSDTFHEDIEPYCLTTAFDYMRRRQDLIFQILTKRAKNMLDYFNGYVFDGYLEEHSTLENYFRSEMYKHIWFGVTAENQQYADERIPYLLRLKNLFKDYFHQDLKIFVFIEPCLENIDLSAYIEYLDWVILGGEKIPNNPNKSRPSKTEWAESIWNQCRKKDVPFFFKQWGNNVEESIKREKYPLLPMWIEKHKEFPYQKKWIVEVTGCNASNFYEKVEFDTQKEALVYRANEYVNRRIFHKDIHKITREHRERLSNRLGNKDMK</sequence>
<gene>
    <name evidence="1" type="ORF">LS72_009625</name>
</gene>
<dbReference type="Pfam" id="PF07505">
    <property type="entry name" value="DUF5131"/>
    <property type="match status" value="1"/>
</dbReference>
<organism evidence="1 2">
    <name type="scientific">Helicobacter apodemus</name>
    <dbReference type="NCBI Taxonomy" id="135569"/>
    <lineage>
        <taxon>Bacteria</taxon>
        <taxon>Pseudomonadati</taxon>
        <taxon>Campylobacterota</taxon>
        <taxon>Epsilonproteobacteria</taxon>
        <taxon>Campylobacterales</taxon>
        <taxon>Helicobacteraceae</taxon>
        <taxon>Helicobacter</taxon>
    </lineage>
</organism>
<dbReference type="InterPro" id="IPR011101">
    <property type="entry name" value="DUF5131"/>
</dbReference>
<dbReference type="RefSeq" id="WP_138155297.1">
    <property type="nucleotide sequence ID" value="NZ_JRPC02000032.1"/>
</dbReference>
<comment type="caution">
    <text evidence="1">The sequence shown here is derived from an EMBL/GenBank/DDBJ whole genome shotgun (WGS) entry which is preliminary data.</text>
</comment>
<proteinExistence type="predicted"/>
<dbReference type="Proteomes" id="UP000029920">
    <property type="component" value="Unassembled WGS sequence"/>
</dbReference>
<dbReference type="AlphaFoldDB" id="A0A4U8UGV8"/>
<keyword evidence="2" id="KW-1185">Reference proteome</keyword>
<evidence type="ECO:0000313" key="1">
    <source>
        <dbReference type="EMBL" id="TLE13761.1"/>
    </source>
</evidence>
<name>A0A4U8UGV8_9HELI</name>
<dbReference type="EMBL" id="JRPC02000032">
    <property type="protein sequence ID" value="TLE13761.1"/>
    <property type="molecule type" value="Genomic_DNA"/>
</dbReference>
<accession>A0A4U8UGV8</accession>